<organism evidence="9 10">
    <name type="scientific">Dyella tabacisoli</name>
    <dbReference type="NCBI Taxonomy" id="2282381"/>
    <lineage>
        <taxon>Bacteria</taxon>
        <taxon>Pseudomonadati</taxon>
        <taxon>Pseudomonadota</taxon>
        <taxon>Gammaproteobacteria</taxon>
        <taxon>Lysobacterales</taxon>
        <taxon>Rhodanobacteraceae</taxon>
        <taxon>Dyella</taxon>
    </lineage>
</organism>
<evidence type="ECO:0000256" key="1">
    <source>
        <dbReference type="ARBA" id="ARBA00004926"/>
    </source>
</evidence>
<evidence type="ECO:0000256" key="6">
    <source>
        <dbReference type="ARBA" id="ARBA00029321"/>
    </source>
</evidence>
<dbReference type="PROSITE" id="PS51463">
    <property type="entry name" value="P_GLUCOSE_ISOMERASE_3"/>
    <property type="match status" value="1"/>
</dbReference>
<dbReference type="PROSITE" id="PS00765">
    <property type="entry name" value="P_GLUCOSE_ISOMERASE_1"/>
    <property type="match status" value="1"/>
</dbReference>
<comment type="pathway">
    <text evidence="1 7 8">Carbohydrate degradation; glycolysis; D-glyceraldehyde 3-phosphate and glycerone phosphate from D-glucose: step 2/4.</text>
</comment>
<dbReference type="PANTHER" id="PTHR11469:SF1">
    <property type="entry name" value="GLUCOSE-6-PHOSPHATE ISOMERASE"/>
    <property type="match status" value="1"/>
</dbReference>
<evidence type="ECO:0000256" key="3">
    <source>
        <dbReference type="ARBA" id="ARBA00022432"/>
    </source>
</evidence>
<dbReference type="GO" id="GO:0006096">
    <property type="term" value="P:glycolytic process"/>
    <property type="evidence" value="ECO:0007669"/>
    <property type="project" value="UniProtKB-UniRule"/>
</dbReference>
<evidence type="ECO:0000313" key="9">
    <source>
        <dbReference type="EMBL" id="RDD79896.1"/>
    </source>
</evidence>
<dbReference type="GO" id="GO:0005829">
    <property type="term" value="C:cytosol"/>
    <property type="evidence" value="ECO:0007669"/>
    <property type="project" value="TreeGrafter"/>
</dbReference>
<dbReference type="InterPro" id="IPR023096">
    <property type="entry name" value="G6P_Isomerase_C"/>
</dbReference>
<sequence length="556" mass="60257">MLFERRVPLFADHAQRLAQTSLRELLNDIPRGERLRQRWGPILLDLSRQKLDNQALDALGAHVEASGWQQARDAMFAGASINTSENRAVLHTALRASVAQLPSPAPREALQEIEQTLQRIDKLVQAIGQGEAASLGLPATITDVVNIGIGGSDLGPRLAVRALAPFHVPHIRSHFLTNVDGQSAHDLMRQLDPRRTLVIVVSKTFTTQETLLNGNVLRDWIARAYDGDERLVARHFLAVSASPAAAQAWGVPAAHIYPMWDFVGGRFSLWSAVGLSLALAIGMEHFRALLTGAAGVDDHFRTAPWQRNLPVLLSLVEYWNRDVQRHTSRAVVPYADLLGDLTSYLQQLEMESLGKQVTPQGDAVSGPTAPVVWGSVGTNAQHAYFQALHQGTDVVPLEFIGVVKPAHPLRANHDALLSNLLAQAAALALGKTFAEALAEAKDGGAEALAEAKEGGDATRRALAAQRTFPGDRPSTVILLDALTPESLGALIALYEHKVFMLGHLWGINAFDQWGVELGKGIARQILPALDGTAEQRAGFDSATRALIEAIQERREG</sequence>
<dbReference type="InterPro" id="IPR018189">
    <property type="entry name" value="Phosphoglucose_isomerase_CS"/>
</dbReference>
<accession>A0A369UH69</accession>
<dbReference type="OrthoDB" id="140919at2"/>
<dbReference type="Pfam" id="PF00342">
    <property type="entry name" value="PGI"/>
    <property type="match status" value="1"/>
</dbReference>
<keyword evidence="4 7" id="KW-0324">Glycolysis</keyword>
<feature type="active site" evidence="7">
    <location>
        <position position="519"/>
    </location>
</feature>
<reference evidence="9 10" key="1">
    <citation type="submission" date="2018-07" db="EMBL/GenBank/DDBJ databases">
        <title>Dyella tabacisoli L4-6T, whole genome shotgun sequence.</title>
        <authorList>
            <person name="Zhou X.-K."/>
            <person name="Li W.-J."/>
            <person name="Duan Y.-Q."/>
        </authorList>
    </citation>
    <scope>NUCLEOTIDE SEQUENCE [LARGE SCALE GENOMIC DNA]</scope>
    <source>
        <strain evidence="9 10">L4-6</strain>
    </source>
</reference>
<evidence type="ECO:0000256" key="7">
    <source>
        <dbReference type="HAMAP-Rule" id="MF_00473"/>
    </source>
</evidence>
<keyword evidence="7" id="KW-0963">Cytoplasm</keyword>
<protein>
    <recommendedName>
        <fullName evidence="7">Glucose-6-phosphate isomerase</fullName>
        <shortName evidence="7">GPI</shortName>
        <ecNumber evidence="7">5.3.1.9</ecNumber>
    </recommendedName>
    <alternativeName>
        <fullName evidence="7">Phosphoglucose isomerase</fullName>
        <shortName evidence="7">PGI</shortName>
    </alternativeName>
    <alternativeName>
        <fullName evidence="7">Phosphohexose isomerase</fullName>
        <shortName evidence="7">PHI</shortName>
    </alternativeName>
</protein>
<dbReference type="NCBIfam" id="NF001211">
    <property type="entry name" value="PRK00179.1"/>
    <property type="match status" value="1"/>
</dbReference>
<dbReference type="InterPro" id="IPR046348">
    <property type="entry name" value="SIS_dom_sf"/>
</dbReference>
<evidence type="ECO:0000256" key="2">
    <source>
        <dbReference type="ARBA" id="ARBA00006604"/>
    </source>
</evidence>
<dbReference type="Gene3D" id="3.40.50.10490">
    <property type="entry name" value="Glucose-6-phosphate isomerase like protein, domain 1"/>
    <property type="match status" value="2"/>
</dbReference>
<dbReference type="InterPro" id="IPR035482">
    <property type="entry name" value="SIS_PGI_2"/>
</dbReference>
<dbReference type="CDD" id="cd05016">
    <property type="entry name" value="SIS_PGI_2"/>
    <property type="match status" value="1"/>
</dbReference>
<dbReference type="AlphaFoldDB" id="A0A369UH69"/>
<dbReference type="SUPFAM" id="SSF53697">
    <property type="entry name" value="SIS domain"/>
    <property type="match status" value="1"/>
</dbReference>
<dbReference type="EMBL" id="QQAH01000023">
    <property type="protein sequence ID" value="RDD79896.1"/>
    <property type="molecule type" value="Genomic_DNA"/>
</dbReference>
<feature type="active site" evidence="7">
    <location>
        <position position="382"/>
    </location>
</feature>
<proteinExistence type="inferred from homology"/>
<comment type="similarity">
    <text evidence="2 7 8">Belongs to the GPI family.</text>
</comment>
<comment type="pathway">
    <text evidence="7">Carbohydrate biosynthesis; gluconeogenesis.</text>
</comment>
<evidence type="ECO:0000256" key="4">
    <source>
        <dbReference type="ARBA" id="ARBA00023152"/>
    </source>
</evidence>
<keyword evidence="3 7" id="KW-0312">Gluconeogenesis</keyword>
<dbReference type="CDD" id="cd05015">
    <property type="entry name" value="SIS_PGI_1"/>
    <property type="match status" value="1"/>
</dbReference>
<dbReference type="GO" id="GO:0048029">
    <property type="term" value="F:monosaccharide binding"/>
    <property type="evidence" value="ECO:0007669"/>
    <property type="project" value="TreeGrafter"/>
</dbReference>
<evidence type="ECO:0000256" key="5">
    <source>
        <dbReference type="ARBA" id="ARBA00023235"/>
    </source>
</evidence>
<comment type="function">
    <text evidence="7">Catalyzes the reversible isomerization of glucose-6-phosphate to fructose-6-phosphate.</text>
</comment>
<dbReference type="PROSITE" id="PS00174">
    <property type="entry name" value="P_GLUCOSE_ISOMERASE_2"/>
    <property type="match status" value="1"/>
</dbReference>
<dbReference type="InterPro" id="IPR001672">
    <property type="entry name" value="G6P_Isomerase"/>
</dbReference>
<keyword evidence="5 7" id="KW-0413">Isomerase</keyword>
<feature type="active site" description="Proton donor" evidence="7">
    <location>
        <position position="351"/>
    </location>
</feature>
<dbReference type="GO" id="GO:0004347">
    <property type="term" value="F:glucose-6-phosphate isomerase activity"/>
    <property type="evidence" value="ECO:0007669"/>
    <property type="project" value="UniProtKB-UniRule"/>
</dbReference>
<dbReference type="GO" id="GO:0051156">
    <property type="term" value="P:glucose 6-phosphate metabolic process"/>
    <property type="evidence" value="ECO:0007669"/>
    <property type="project" value="TreeGrafter"/>
</dbReference>
<name>A0A369UH69_9GAMM</name>
<dbReference type="GO" id="GO:0097367">
    <property type="term" value="F:carbohydrate derivative binding"/>
    <property type="evidence" value="ECO:0007669"/>
    <property type="project" value="InterPro"/>
</dbReference>
<evidence type="ECO:0000313" key="10">
    <source>
        <dbReference type="Proteomes" id="UP000253782"/>
    </source>
</evidence>
<dbReference type="RefSeq" id="WP_114847276.1">
    <property type="nucleotide sequence ID" value="NZ_JBHSPE010000005.1"/>
</dbReference>
<dbReference type="PRINTS" id="PR00662">
    <property type="entry name" value="G6PISOMERASE"/>
</dbReference>
<dbReference type="Gene3D" id="1.10.1390.10">
    <property type="match status" value="1"/>
</dbReference>
<dbReference type="EC" id="5.3.1.9" evidence="7"/>
<dbReference type="HAMAP" id="MF_00473">
    <property type="entry name" value="G6P_isomerase"/>
    <property type="match status" value="1"/>
</dbReference>
<dbReference type="Proteomes" id="UP000253782">
    <property type="component" value="Unassembled WGS sequence"/>
</dbReference>
<keyword evidence="10" id="KW-1185">Reference proteome</keyword>
<comment type="caution">
    <text evidence="9">The sequence shown here is derived from an EMBL/GenBank/DDBJ whole genome shotgun (WGS) entry which is preliminary data.</text>
</comment>
<dbReference type="GO" id="GO:0006094">
    <property type="term" value="P:gluconeogenesis"/>
    <property type="evidence" value="ECO:0007669"/>
    <property type="project" value="UniProtKB-UniRule"/>
</dbReference>
<dbReference type="UniPathway" id="UPA00109">
    <property type="reaction ID" value="UER00181"/>
</dbReference>
<dbReference type="UniPathway" id="UPA00138"/>
<dbReference type="PANTHER" id="PTHR11469">
    <property type="entry name" value="GLUCOSE-6-PHOSPHATE ISOMERASE"/>
    <property type="match status" value="1"/>
</dbReference>
<evidence type="ECO:0000256" key="8">
    <source>
        <dbReference type="RuleBase" id="RU000612"/>
    </source>
</evidence>
<comment type="subcellular location">
    <subcellularLocation>
        <location evidence="7">Cytoplasm</location>
    </subcellularLocation>
</comment>
<comment type="catalytic activity">
    <reaction evidence="6 7 8">
        <text>alpha-D-glucose 6-phosphate = beta-D-fructose 6-phosphate</text>
        <dbReference type="Rhea" id="RHEA:11816"/>
        <dbReference type="ChEBI" id="CHEBI:57634"/>
        <dbReference type="ChEBI" id="CHEBI:58225"/>
        <dbReference type="EC" id="5.3.1.9"/>
    </reaction>
</comment>
<dbReference type="InterPro" id="IPR035476">
    <property type="entry name" value="SIS_PGI_1"/>
</dbReference>
<gene>
    <name evidence="7" type="primary">pgi</name>
    <name evidence="9" type="ORF">DVJ77_19865</name>
</gene>